<evidence type="ECO:0000313" key="2">
    <source>
        <dbReference type="Proteomes" id="UP000075320"/>
    </source>
</evidence>
<dbReference type="AlphaFoldDB" id="A0A150WRP2"/>
<keyword evidence="2" id="KW-1185">Reference proteome</keyword>
<protein>
    <submittedName>
        <fullName evidence="1">Uncharacterized protein</fullName>
    </submittedName>
</protein>
<dbReference type="Proteomes" id="UP000075320">
    <property type="component" value="Unassembled WGS sequence"/>
</dbReference>
<proteinExistence type="predicted"/>
<comment type="caution">
    <text evidence="1">The sequence shown here is derived from an EMBL/GenBank/DDBJ whole genome shotgun (WGS) entry which is preliminary data.</text>
</comment>
<organism evidence="1 2">
    <name type="scientific">Bdellovibrio bacteriovorus</name>
    <dbReference type="NCBI Taxonomy" id="959"/>
    <lineage>
        <taxon>Bacteria</taxon>
        <taxon>Pseudomonadati</taxon>
        <taxon>Bdellovibrionota</taxon>
        <taxon>Bdellovibrionia</taxon>
        <taxon>Bdellovibrionales</taxon>
        <taxon>Pseudobdellovibrionaceae</taxon>
        <taxon>Bdellovibrio</taxon>
    </lineage>
</organism>
<name>A0A150WRP2_BDEBC</name>
<reference evidence="1 2" key="1">
    <citation type="submission" date="2016-03" db="EMBL/GenBank/DDBJ databases">
        <authorList>
            <person name="Ploux O."/>
        </authorList>
    </citation>
    <scope>NUCLEOTIDE SEQUENCE [LARGE SCALE GENOMIC DNA]</scope>
    <source>
        <strain evidence="1 2">R0</strain>
    </source>
</reference>
<gene>
    <name evidence="1" type="ORF">AZI86_08970</name>
</gene>
<accession>A0A150WRP2</accession>
<evidence type="ECO:0000313" key="1">
    <source>
        <dbReference type="EMBL" id="KYG67132.1"/>
    </source>
</evidence>
<dbReference type="EMBL" id="LUKE01000001">
    <property type="protein sequence ID" value="KYG67132.1"/>
    <property type="molecule type" value="Genomic_DNA"/>
</dbReference>
<sequence length="294" mass="33401">MGSVASAESGVSAYDLESMSDGAESFHFSFIAKEALVYLKRLPSGAFPSEDFLSRFEQYLNELSVFQVPDLEGDNEFHYTAINFPDKWDKIIVVAEDDWREMGALDRWGVVLHEILPGLGYNDENYYLSGKILRQIWALRGEGSLAEKIVQTNMTCDDQELDDLATLLGGNTASLEDQEQFLEAALKTKCRKAIPLFKKFSSDPSSIKIKDISFLARVMEDLYWRLRGDPKGMYRYDDSLIFTREFLSAGYPLDGLYKFSRSDLEGRPTSLKQWLDTMPDEGQKRDLGELGVLK</sequence>